<evidence type="ECO:0000313" key="2">
    <source>
        <dbReference type="Proteomes" id="UP001157502"/>
    </source>
</evidence>
<organism evidence="1 2">
    <name type="scientific">Dallia pectoralis</name>
    <name type="common">Alaska blackfish</name>
    <dbReference type="NCBI Taxonomy" id="75939"/>
    <lineage>
        <taxon>Eukaryota</taxon>
        <taxon>Metazoa</taxon>
        <taxon>Chordata</taxon>
        <taxon>Craniata</taxon>
        <taxon>Vertebrata</taxon>
        <taxon>Euteleostomi</taxon>
        <taxon>Actinopterygii</taxon>
        <taxon>Neopterygii</taxon>
        <taxon>Teleostei</taxon>
        <taxon>Protacanthopterygii</taxon>
        <taxon>Esociformes</taxon>
        <taxon>Umbridae</taxon>
        <taxon>Dallia</taxon>
    </lineage>
</organism>
<keyword evidence="2" id="KW-1185">Reference proteome</keyword>
<dbReference type="EMBL" id="CM055736">
    <property type="protein sequence ID" value="KAJ8007095.1"/>
    <property type="molecule type" value="Genomic_DNA"/>
</dbReference>
<proteinExistence type="predicted"/>
<sequence length="100" mass="11648">MEFPNGSVSTGLLLARRQSPRTHEPLGLTDHTREPYLRHLSPREDKTEWARLSLLRENSREAVTQRYKFSDNCSYVTGPEVTRAFTSLYLWYCGTRAQQD</sequence>
<evidence type="ECO:0000313" key="1">
    <source>
        <dbReference type="EMBL" id="KAJ8007095.1"/>
    </source>
</evidence>
<protein>
    <submittedName>
        <fullName evidence="1">Uncharacterized protein</fullName>
    </submittedName>
</protein>
<name>A0ACC2GU86_DALPE</name>
<accession>A0ACC2GU86</accession>
<gene>
    <name evidence="1" type="ORF">DPEC_G00114010</name>
</gene>
<dbReference type="Proteomes" id="UP001157502">
    <property type="component" value="Chromosome 9"/>
</dbReference>
<comment type="caution">
    <text evidence="1">The sequence shown here is derived from an EMBL/GenBank/DDBJ whole genome shotgun (WGS) entry which is preliminary data.</text>
</comment>
<reference evidence="1" key="1">
    <citation type="submission" date="2021-05" db="EMBL/GenBank/DDBJ databases">
        <authorList>
            <person name="Pan Q."/>
            <person name="Jouanno E."/>
            <person name="Zahm M."/>
            <person name="Klopp C."/>
            <person name="Cabau C."/>
            <person name="Louis A."/>
            <person name="Berthelot C."/>
            <person name="Parey E."/>
            <person name="Roest Crollius H."/>
            <person name="Montfort J."/>
            <person name="Robinson-Rechavi M."/>
            <person name="Bouchez O."/>
            <person name="Lampietro C."/>
            <person name="Lopez Roques C."/>
            <person name="Donnadieu C."/>
            <person name="Postlethwait J."/>
            <person name="Bobe J."/>
            <person name="Dillon D."/>
            <person name="Chandos A."/>
            <person name="von Hippel F."/>
            <person name="Guiguen Y."/>
        </authorList>
    </citation>
    <scope>NUCLEOTIDE SEQUENCE</scope>
    <source>
        <strain evidence="1">YG-Jan2019</strain>
    </source>
</reference>